<dbReference type="AlphaFoldDB" id="A0A2P8I195"/>
<dbReference type="OrthoDB" id="4230909at2"/>
<keyword evidence="1" id="KW-1133">Transmembrane helix</keyword>
<feature type="transmembrane region" description="Helical" evidence="1">
    <location>
        <begin position="12"/>
        <end position="34"/>
    </location>
</feature>
<name>A0A2P8I195_SACCR</name>
<feature type="transmembrane region" description="Helical" evidence="1">
    <location>
        <begin position="74"/>
        <end position="96"/>
    </location>
</feature>
<keyword evidence="3" id="KW-1185">Reference proteome</keyword>
<sequence>MRVPGTARRWAVAALCAPPAAFLVYAWGAIHLYAPDVRETCVLEHGGWDRAYGQVTYFPLSRKCNAYQDLVPPYVNPAVVVLLVATALFAGLAVAARRNPRSRKERP</sequence>
<gene>
    <name evidence="2" type="ORF">B0I31_11461</name>
</gene>
<dbReference type="RefSeq" id="WP_106619131.1">
    <property type="nucleotide sequence ID" value="NZ_PYAX01000014.1"/>
</dbReference>
<comment type="caution">
    <text evidence="2">The sequence shown here is derived from an EMBL/GenBank/DDBJ whole genome shotgun (WGS) entry which is preliminary data.</text>
</comment>
<keyword evidence="1" id="KW-0812">Transmembrane</keyword>
<organism evidence="2 3">
    <name type="scientific">Saccharothrix carnea</name>
    <dbReference type="NCBI Taxonomy" id="1280637"/>
    <lineage>
        <taxon>Bacteria</taxon>
        <taxon>Bacillati</taxon>
        <taxon>Actinomycetota</taxon>
        <taxon>Actinomycetes</taxon>
        <taxon>Pseudonocardiales</taxon>
        <taxon>Pseudonocardiaceae</taxon>
        <taxon>Saccharothrix</taxon>
    </lineage>
</organism>
<evidence type="ECO:0000313" key="2">
    <source>
        <dbReference type="EMBL" id="PSL52234.1"/>
    </source>
</evidence>
<protein>
    <submittedName>
        <fullName evidence="2">Uncharacterized protein</fullName>
    </submittedName>
</protein>
<evidence type="ECO:0000256" key="1">
    <source>
        <dbReference type="SAM" id="Phobius"/>
    </source>
</evidence>
<reference evidence="2 3" key="1">
    <citation type="submission" date="2018-03" db="EMBL/GenBank/DDBJ databases">
        <title>Genomic Encyclopedia of Type Strains, Phase III (KMG-III): the genomes of soil and plant-associated and newly described type strains.</title>
        <authorList>
            <person name="Whitman W."/>
        </authorList>
    </citation>
    <scope>NUCLEOTIDE SEQUENCE [LARGE SCALE GENOMIC DNA]</scope>
    <source>
        <strain evidence="2 3">CGMCC 4.7097</strain>
    </source>
</reference>
<dbReference type="Proteomes" id="UP000241118">
    <property type="component" value="Unassembled WGS sequence"/>
</dbReference>
<proteinExistence type="predicted"/>
<evidence type="ECO:0000313" key="3">
    <source>
        <dbReference type="Proteomes" id="UP000241118"/>
    </source>
</evidence>
<accession>A0A2P8I195</accession>
<keyword evidence="1" id="KW-0472">Membrane</keyword>
<dbReference type="EMBL" id="PYAX01000014">
    <property type="protein sequence ID" value="PSL52234.1"/>
    <property type="molecule type" value="Genomic_DNA"/>
</dbReference>